<dbReference type="Proteomes" id="UP000260812">
    <property type="component" value="Unassembled WGS sequence"/>
</dbReference>
<sequence>MTEREFSYWLCNIEGIGRVTAGRLLKRAGSAQAVYEMKEQELAGLLSAAQLKSFQRARKEKNVKQEYQMLLKRGIRFLPVSDPEYPARLQEIPDAPQGIYVRGGLPEEGTPSVAVIGARMCSEYGKQAARYFASALAAAGVQVVSGLARGIDGISQEAALDCGGRTYAVLGCGVDVCYPAENGRLFDRIPARGGIVSEYPPGTLPQARLFPPRNRIISGLSDLILVVEAREKSGTLITVDMALEQGREVFAIPGRVTDALSSGCNTLIRQGAGVAISPSALLEELGQNCRPRQMEIPSGKRTVSNCPRERNSQENRPMKEKSLKQRVAACLDFTPQTPGQLYEKMRKSGCIIPLPILMQQLLELHMEGVAGQEGGYFFRNGKN</sequence>
<dbReference type="GeneID" id="97986065"/>
<evidence type="ECO:0000313" key="5">
    <source>
        <dbReference type="Proteomes" id="UP000260812"/>
    </source>
</evidence>
<dbReference type="Gene3D" id="3.40.50.450">
    <property type="match status" value="1"/>
</dbReference>
<dbReference type="InterPro" id="IPR003488">
    <property type="entry name" value="DprA"/>
</dbReference>
<comment type="similarity">
    <text evidence="1">Belongs to the DprA/Smf family.</text>
</comment>
<comment type="caution">
    <text evidence="4">The sequence shown here is derived from an EMBL/GenBank/DDBJ whole genome shotgun (WGS) entry which is preliminary data.</text>
</comment>
<dbReference type="InterPro" id="IPR057666">
    <property type="entry name" value="DrpA_SLOG"/>
</dbReference>
<feature type="domain" description="Smf/DprA SLOG" evidence="3">
    <location>
        <begin position="77"/>
        <end position="285"/>
    </location>
</feature>
<name>A0A3E3IB14_9FIRM</name>
<dbReference type="GO" id="GO:0009294">
    <property type="term" value="P:DNA-mediated transformation"/>
    <property type="evidence" value="ECO:0007669"/>
    <property type="project" value="InterPro"/>
</dbReference>
<feature type="compositionally biased region" description="Basic and acidic residues" evidence="2">
    <location>
        <begin position="307"/>
        <end position="321"/>
    </location>
</feature>
<keyword evidence="5" id="KW-1185">Reference proteome</keyword>
<dbReference type="SUPFAM" id="SSF47781">
    <property type="entry name" value="RuvA domain 2-like"/>
    <property type="match status" value="1"/>
</dbReference>
<evidence type="ECO:0000259" key="3">
    <source>
        <dbReference type="Pfam" id="PF02481"/>
    </source>
</evidence>
<dbReference type="PANTHER" id="PTHR43022">
    <property type="entry name" value="PROTEIN SMF"/>
    <property type="match status" value="1"/>
</dbReference>
<dbReference type="RefSeq" id="WP_117543773.1">
    <property type="nucleotide sequence ID" value="NZ_JBKUNB010000011.1"/>
</dbReference>
<dbReference type="InterPro" id="IPR010994">
    <property type="entry name" value="RuvA_2-like"/>
</dbReference>
<proteinExistence type="inferred from homology"/>
<evidence type="ECO:0000313" key="4">
    <source>
        <dbReference type="EMBL" id="RGE64236.1"/>
    </source>
</evidence>
<dbReference type="NCBIfam" id="TIGR00732">
    <property type="entry name" value="dprA"/>
    <property type="match status" value="1"/>
</dbReference>
<organism evidence="4 5">
    <name type="scientific">Eisenbergiella massiliensis</name>
    <dbReference type="NCBI Taxonomy" id="1720294"/>
    <lineage>
        <taxon>Bacteria</taxon>
        <taxon>Bacillati</taxon>
        <taxon>Bacillota</taxon>
        <taxon>Clostridia</taxon>
        <taxon>Lachnospirales</taxon>
        <taxon>Lachnospiraceae</taxon>
        <taxon>Eisenbergiella</taxon>
    </lineage>
</organism>
<dbReference type="PANTHER" id="PTHR43022:SF1">
    <property type="entry name" value="PROTEIN SMF"/>
    <property type="match status" value="1"/>
</dbReference>
<evidence type="ECO:0000256" key="2">
    <source>
        <dbReference type="SAM" id="MobiDB-lite"/>
    </source>
</evidence>
<reference evidence="4" key="1">
    <citation type="submission" date="2018-08" db="EMBL/GenBank/DDBJ databases">
        <title>A genome reference for cultivated species of the human gut microbiota.</title>
        <authorList>
            <person name="Zou Y."/>
            <person name="Xue W."/>
            <person name="Luo G."/>
        </authorList>
    </citation>
    <scope>NUCLEOTIDE SEQUENCE [LARGE SCALE GENOMIC DNA]</scope>
    <source>
        <strain evidence="4">TF05-5AC</strain>
    </source>
</reference>
<evidence type="ECO:0000256" key="1">
    <source>
        <dbReference type="ARBA" id="ARBA00006525"/>
    </source>
</evidence>
<dbReference type="SUPFAM" id="SSF102405">
    <property type="entry name" value="MCP/YpsA-like"/>
    <property type="match status" value="1"/>
</dbReference>
<accession>A0A3E3IB14</accession>
<feature type="region of interest" description="Disordered" evidence="2">
    <location>
        <begin position="297"/>
        <end position="321"/>
    </location>
</feature>
<protein>
    <submittedName>
        <fullName evidence="4">DNA-protecting protein DprA</fullName>
    </submittedName>
</protein>
<dbReference type="EMBL" id="QVLV01000002">
    <property type="protein sequence ID" value="RGE64236.1"/>
    <property type="molecule type" value="Genomic_DNA"/>
</dbReference>
<dbReference type="AlphaFoldDB" id="A0A3E3IB14"/>
<dbReference type="Pfam" id="PF02481">
    <property type="entry name" value="DNA_processg_A"/>
    <property type="match status" value="1"/>
</dbReference>
<gene>
    <name evidence="4" type="primary">dprA</name>
    <name evidence="4" type="ORF">DXC51_03975</name>
</gene>